<dbReference type="Gene3D" id="3.40.50.880">
    <property type="match status" value="1"/>
</dbReference>
<dbReference type="Pfam" id="PF00117">
    <property type="entry name" value="GATase"/>
    <property type="match status" value="1"/>
</dbReference>
<dbReference type="GO" id="GO:0005829">
    <property type="term" value="C:cytosol"/>
    <property type="evidence" value="ECO:0007669"/>
    <property type="project" value="TreeGrafter"/>
</dbReference>
<dbReference type="AlphaFoldDB" id="A0A846ZII7"/>
<sequence length="199" mass="21807">MRILLIDNYDSFTYLLVTYFKELGAAVTVVTPDDQMAAIVRQNPATIQAEFDALVISPGPKSPAEATFSCDVVTIYAGRLPILGVCLGQQVIAAVFGGQVVRGERPQHGVTAHITHHNQGLFAGLPQHLTVARYHSLVVTDLPPTLVVDARSEDGVIQALHHQSLPIFGVQFHPESWITTHGREILQNFLKQVQQVENI</sequence>
<feature type="domain" description="Glutamine amidotransferase" evidence="2">
    <location>
        <begin position="4"/>
        <end position="192"/>
    </location>
</feature>
<evidence type="ECO:0000259" key="2">
    <source>
        <dbReference type="Pfam" id="PF00117"/>
    </source>
</evidence>
<dbReference type="InterPro" id="IPR029062">
    <property type="entry name" value="Class_I_gatase-like"/>
</dbReference>
<evidence type="ECO:0000313" key="4">
    <source>
        <dbReference type="Proteomes" id="UP000590460"/>
    </source>
</evidence>
<evidence type="ECO:0000313" key="3">
    <source>
        <dbReference type="EMBL" id="NKZ18773.1"/>
    </source>
</evidence>
<dbReference type="EMBL" id="JAAXPO010000006">
    <property type="protein sequence ID" value="NKZ18773.1"/>
    <property type="molecule type" value="Genomic_DNA"/>
</dbReference>
<evidence type="ECO:0000256" key="1">
    <source>
        <dbReference type="ARBA" id="ARBA00022962"/>
    </source>
</evidence>
<dbReference type="GO" id="GO:0000162">
    <property type="term" value="P:L-tryptophan biosynthetic process"/>
    <property type="evidence" value="ECO:0007669"/>
    <property type="project" value="TreeGrafter"/>
</dbReference>
<dbReference type="PROSITE" id="PS51273">
    <property type="entry name" value="GATASE_TYPE_1"/>
    <property type="match status" value="1"/>
</dbReference>
<keyword evidence="1" id="KW-0315">Glutamine amidotransferase</keyword>
<dbReference type="PANTHER" id="PTHR43418">
    <property type="entry name" value="MULTIFUNCTIONAL TRYPTOPHAN BIOSYNTHESIS PROTEIN-RELATED"/>
    <property type="match status" value="1"/>
</dbReference>
<reference evidence="3 4" key="1">
    <citation type="submission" date="2020-04" db="EMBL/GenBank/DDBJ databases">
        <title>MicrobeNet Type strains.</title>
        <authorList>
            <person name="Nicholson A.C."/>
        </authorList>
    </citation>
    <scope>NUCLEOTIDE SEQUENCE [LARGE SCALE GENOMIC DNA]</scope>
    <source>
        <strain evidence="3 4">CCUG 54536</strain>
    </source>
</reference>
<name>A0A846ZII7_9LACO</name>
<proteinExistence type="predicted"/>
<dbReference type="InterPro" id="IPR017926">
    <property type="entry name" value="GATASE"/>
</dbReference>
<comment type="caution">
    <text evidence="3">The sequence shown here is derived from an EMBL/GenBank/DDBJ whole genome shotgun (WGS) entry which is preliminary data.</text>
</comment>
<protein>
    <submittedName>
        <fullName evidence="3">Aminodeoxychorismate/anthranilate synthase component II</fullName>
    </submittedName>
</protein>
<dbReference type="PANTHER" id="PTHR43418:SF4">
    <property type="entry name" value="MULTIFUNCTIONAL TRYPTOPHAN BIOSYNTHESIS PROTEIN"/>
    <property type="match status" value="1"/>
</dbReference>
<dbReference type="PRINTS" id="PR00097">
    <property type="entry name" value="ANTSNTHASEII"/>
</dbReference>
<organism evidence="3 4">
    <name type="scientific">Leuconostoc holzapfelii</name>
    <dbReference type="NCBI Taxonomy" id="434464"/>
    <lineage>
        <taxon>Bacteria</taxon>
        <taxon>Bacillati</taxon>
        <taxon>Bacillota</taxon>
        <taxon>Bacilli</taxon>
        <taxon>Lactobacillales</taxon>
        <taxon>Lactobacillaceae</taxon>
        <taxon>Leuconostoc</taxon>
    </lineage>
</organism>
<gene>
    <name evidence="3" type="ORF">HF966_06235</name>
</gene>
<dbReference type="PRINTS" id="PR00099">
    <property type="entry name" value="CPSGATASE"/>
</dbReference>
<dbReference type="FunFam" id="3.40.50.880:FF:000003">
    <property type="entry name" value="Anthranilate synthase component II"/>
    <property type="match status" value="1"/>
</dbReference>
<dbReference type="Proteomes" id="UP000590460">
    <property type="component" value="Unassembled WGS sequence"/>
</dbReference>
<dbReference type="InterPro" id="IPR006221">
    <property type="entry name" value="TrpG/PapA_dom"/>
</dbReference>
<dbReference type="NCBIfam" id="TIGR00566">
    <property type="entry name" value="trpG_papA"/>
    <property type="match status" value="1"/>
</dbReference>
<dbReference type="InterPro" id="IPR050472">
    <property type="entry name" value="Anth_synth/Amidotransfase"/>
</dbReference>
<accession>A0A846ZII7</accession>
<dbReference type="SUPFAM" id="SSF52317">
    <property type="entry name" value="Class I glutamine amidotransferase-like"/>
    <property type="match status" value="1"/>
</dbReference>
<dbReference type="PRINTS" id="PR00096">
    <property type="entry name" value="GATASE"/>
</dbReference>
<dbReference type="GO" id="GO:0004049">
    <property type="term" value="F:anthranilate synthase activity"/>
    <property type="evidence" value="ECO:0007669"/>
    <property type="project" value="TreeGrafter"/>
</dbReference>
<dbReference type="CDD" id="cd01743">
    <property type="entry name" value="GATase1_Anthranilate_Synthase"/>
    <property type="match status" value="1"/>
</dbReference>
<dbReference type="RefSeq" id="WP_168677176.1">
    <property type="nucleotide sequence ID" value="NZ_BPKV01000006.1"/>
</dbReference>